<accession>A0A1B6FEK3</accession>
<feature type="non-terminal residue" evidence="1">
    <location>
        <position position="198"/>
    </location>
</feature>
<dbReference type="AlphaFoldDB" id="A0A1B6FEK3"/>
<feature type="non-terminal residue" evidence="1">
    <location>
        <position position="1"/>
    </location>
</feature>
<protein>
    <recommendedName>
        <fullName evidence="2">Endonuclease-reverse transcriptase</fullName>
    </recommendedName>
</protein>
<dbReference type="PANTHER" id="PTHR47027:SF25">
    <property type="entry name" value="REVERSE TRANSCRIPTASE DOMAIN-CONTAINING PROTEIN"/>
    <property type="match status" value="1"/>
</dbReference>
<dbReference type="EMBL" id="GECZ01021141">
    <property type="protein sequence ID" value="JAS48628.1"/>
    <property type="molecule type" value="Transcribed_RNA"/>
</dbReference>
<evidence type="ECO:0000313" key="1">
    <source>
        <dbReference type="EMBL" id="JAS48628.1"/>
    </source>
</evidence>
<dbReference type="PANTHER" id="PTHR47027">
    <property type="entry name" value="REVERSE TRANSCRIPTASE DOMAIN-CONTAINING PROTEIN"/>
    <property type="match status" value="1"/>
</dbReference>
<sequence>ILTIGQNQNSPTLKLEYNTLKNVEHFNYLGSIINQTGTDTLEVTNRLNKAATFYHQIRSLLWDDRIPKKAKLTMYNTYFSPILTYSLETCTLNKKDQSRIQAAEMKFIRTSMQKTRRDRIRNIKIREQFGCNRTLHEKIRMARLGWFGHVKRMEEGRMAKVWLEKEVDGKRKVGRPRKKWIDIIKEDLVLKGKSLQQV</sequence>
<reference evidence="1" key="1">
    <citation type="submission" date="2015-11" db="EMBL/GenBank/DDBJ databases">
        <title>De novo transcriptome assembly of four potential Pierce s Disease insect vectors from Arizona vineyards.</title>
        <authorList>
            <person name="Tassone E.E."/>
        </authorList>
    </citation>
    <scope>NUCLEOTIDE SEQUENCE</scope>
</reference>
<proteinExistence type="predicted"/>
<name>A0A1B6FEK3_9HEMI</name>
<organism evidence="1">
    <name type="scientific">Cuerna arida</name>
    <dbReference type="NCBI Taxonomy" id="1464854"/>
    <lineage>
        <taxon>Eukaryota</taxon>
        <taxon>Metazoa</taxon>
        <taxon>Ecdysozoa</taxon>
        <taxon>Arthropoda</taxon>
        <taxon>Hexapoda</taxon>
        <taxon>Insecta</taxon>
        <taxon>Pterygota</taxon>
        <taxon>Neoptera</taxon>
        <taxon>Paraneoptera</taxon>
        <taxon>Hemiptera</taxon>
        <taxon>Auchenorrhyncha</taxon>
        <taxon>Membracoidea</taxon>
        <taxon>Cicadellidae</taxon>
        <taxon>Cicadellinae</taxon>
        <taxon>Proconiini</taxon>
        <taxon>Cuerna</taxon>
    </lineage>
</organism>
<evidence type="ECO:0008006" key="2">
    <source>
        <dbReference type="Google" id="ProtNLM"/>
    </source>
</evidence>
<gene>
    <name evidence="1" type="ORF">g.10928</name>
</gene>